<sequence>METTNSLGVPRLHEPATIVEIKVSAGDSVAKQGPLLVYEHRVKYDPASAGSEDRDLLKALKKSVDSDGYINKREFLRTPFEGTVAGLSCSVGDVVRHGDVLVEITVPCGHGAVFNGLCGLCGKDVSGIDTSGLPDTRADIDMFHDATGLKVSYEVAADIDADTRNSL</sequence>
<evidence type="ECO:0000313" key="1">
    <source>
        <dbReference type="EMBL" id="KAJ2767940.1"/>
    </source>
</evidence>
<feature type="non-terminal residue" evidence="1">
    <location>
        <position position="167"/>
    </location>
</feature>
<dbReference type="EC" id="3.1.3.16" evidence="1"/>
<accession>A0ACC1JVK8</accession>
<keyword evidence="2" id="KW-1185">Reference proteome</keyword>
<comment type="caution">
    <text evidence="1">The sequence shown here is derived from an EMBL/GenBank/DDBJ whole genome shotgun (WGS) entry which is preliminary data.</text>
</comment>
<keyword evidence="1" id="KW-0378">Hydrolase</keyword>
<proteinExistence type="predicted"/>
<protein>
    <submittedName>
        <fullName evidence="1">CTD phosphatase Fcp1</fullName>
        <ecNumber evidence="1">3.1.3.16</ecNumber>
    </submittedName>
</protein>
<name>A0ACC1JVK8_9FUNG</name>
<organism evidence="1 2">
    <name type="scientific">Coemansia linderi</name>
    <dbReference type="NCBI Taxonomy" id="2663919"/>
    <lineage>
        <taxon>Eukaryota</taxon>
        <taxon>Fungi</taxon>
        <taxon>Fungi incertae sedis</taxon>
        <taxon>Zoopagomycota</taxon>
        <taxon>Kickxellomycotina</taxon>
        <taxon>Kickxellomycetes</taxon>
        <taxon>Kickxellales</taxon>
        <taxon>Kickxellaceae</taxon>
        <taxon>Coemansia</taxon>
    </lineage>
</organism>
<dbReference type="Proteomes" id="UP001140066">
    <property type="component" value="Unassembled WGS sequence"/>
</dbReference>
<dbReference type="EMBL" id="JANBUK010003335">
    <property type="protein sequence ID" value="KAJ2767940.1"/>
    <property type="molecule type" value="Genomic_DNA"/>
</dbReference>
<gene>
    <name evidence="1" type="primary">fcp1_2</name>
    <name evidence="1" type="ORF">GGI18_005693</name>
</gene>
<evidence type="ECO:0000313" key="2">
    <source>
        <dbReference type="Proteomes" id="UP001140066"/>
    </source>
</evidence>
<reference evidence="1" key="1">
    <citation type="submission" date="2022-07" db="EMBL/GenBank/DDBJ databases">
        <title>Phylogenomic reconstructions and comparative analyses of Kickxellomycotina fungi.</title>
        <authorList>
            <person name="Reynolds N.K."/>
            <person name="Stajich J.E."/>
            <person name="Barry K."/>
            <person name="Grigoriev I.V."/>
            <person name="Crous P."/>
            <person name="Smith M.E."/>
        </authorList>
    </citation>
    <scope>NUCLEOTIDE SEQUENCE</scope>
    <source>
        <strain evidence="1">BCRC 34191</strain>
    </source>
</reference>